<keyword evidence="5" id="KW-1003">Cell membrane</keyword>
<dbReference type="PRINTS" id="PR01437">
    <property type="entry name" value="NUOXDRDTASE4"/>
</dbReference>
<dbReference type="GO" id="GO:0012505">
    <property type="term" value="C:endomembrane system"/>
    <property type="evidence" value="ECO:0007669"/>
    <property type="project" value="UniProtKB-SubCell"/>
</dbReference>
<feature type="transmembrane region" description="Helical" evidence="5">
    <location>
        <begin position="211"/>
        <end position="236"/>
    </location>
</feature>
<feature type="transmembrane region" description="Helical" evidence="5">
    <location>
        <begin position="414"/>
        <end position="434"/>
    </location>
</feature>
<keyword evidence="3 5" id="KW-1133">Transmembrane helix</keyword>
<dbReference type="RefSeq" id="WP_114070378.1">
    <property type="nucleotide sequence ID" value="NZ_CP030850.1"/>
</dbReference>
<dbReference type="HAMAP" id="MF_00445">
    <property type="entry name" value="NDH1_NuoN_1"/>
    <property type="match status" value="1"/>
</dbReference>
<feature type="transmembrane region" description="Helical" evidence="5">
    <location>
        <begin position="248"/>
        <end position="269"/>
    </location>
</feature>
<dbReference type="GO" id="GO:0042773">
    <property type="term" value="P:ATP synthesis coupled electron transport"/>
    <property type="evidence" value="ECO:0007669"/>
    <property type="project" value="InterPro"/>
</dbReference>
<comment type="subcellular location">
    <subcellularLocation>
        <location evidence="5">Cell membrane</location>
        <topology evidence="5">Multi-pass membrane protein</topology>
    </subcellularLocation>
    <subcellularLocation>
        <location evidence="1">Endomembrane system</location>
        <topology evidence="1">Multi-pass membrane protein</topology>
    </subcellularLocation>
    <subcellularLocation>
        <location evidence="6">Membrane</location>
        <topology evidence="6">Multi-pass membrane protein</topology>
    </subcellularLocation>
</comment>
<protein>
    <recommendedName>
        <fullName evidence="5">NADH-quinone oxidoreductase subunit N</fullName>
        <ecNumber evidence="5">7.1.1.-</ecNumber>
    </recommendedName>
    <alternativeName>
        <fullName evidence="5">NADH dehydrogenase I subunit N</fullName>
    </alternativeName>
    <alternativeName>
        <fullName evidence="5">NDH-1 subunit N</fullName>
    </alternativeName>
</protein>
<keyword evidence="5" id="KW-0520">NAD</keyword>
<dbReference type="Proteomes" id="UP000251993">
    <property type="component" value="Chromosome"/>
</dbReference>
<dbReference type="GO" id="GO:0008137">
    <property type="term" value="F:NADH dehydrogenase (ubiquinone) activity"/>
    <property type="evidence" value="ECO:0007669"/>
    <property type="project" value="InterPro"/>
</dbReference>
<feature type="transmembrane region" description="Helical" evidence="5">
    <location>
        <begin position="139"/>
        <end position="157"/>
    </location>
</feature>
<feature type="transmembrane region" description="Helical" evidence="5">
    <location>
        <begin position="275"/>
        <end position="296"/>
    </location>
</feature>
<organism evidence="8 9">
    <name type="scientific">Runella rosea</name>
    <dbReference type="NCBI Taxonomy" id="2259595"/>
    <lineage>
        <taxon>Bacteria</taxon>
        <taxon>Pseudomonadati</taxon>
        <taxon>Bacteroidota</taxon>
        <taxon>Cytophagia</taxon>
        <taxon>Cytophagales</taxon>
        <taxon>Spirosomataceae</taxon>
        <taxon>Runella</taxon>
    </lineage>
</organism>
<dbReference type="GO" id="GO:0050136">
    <property type="term" value="F:NADH dehydrogenase (quinone) (non-electrogenic) activity"/>
    <property type="evidence" value="ECO:0007669"/>
    <property type="project" value="UniProtKB-UniRule"/>
</dbReference>
<evidence type="ECO:0000256" key="3">
    <source>
        <dbReference type="ARBA" id="ARBA00022989"/>
    </source>
</evidence>
<dbReference type="GO" id="GO:0005886">
    <property type="term" value="C:plasma membrane"/>
    <property type="evidence" value="ECO:0007669"/>
    <property type="project" value="UniProtKB-SubCell"/>
</dbReference>
<evidence type="ECO:0000256" key="6">
    <source>
        <dbReference type="RuleBase" id="RU000320"/>
    </source>
</evidence>
<feature type="transmembrane region" description="Helical" evidence="5">
    <location>
        <begin position="87"/>
        <end position="104"/>
    </location>
</feature>
<keyword evidence="9" id="KW-1185">Reference proteome</keyword>
<comment type="similarity">
    <text evidence="5">Belongs to the complex I subunit 2 family.</text>
</comment>
<dbReference type="InterPro" id="IPR001750">
    <property type="entry name" value="ND/Mrp_TM"/>
</dbReference>
<evidence type="ECO:0000256" key="1">
    <source>
        <dbReference type="ARBA" id="ARBA00004127"/>
    </source>
</evidence>
<dbReference type="EC" id="7.1.1.-" evidence="5"/>
<reference evidence="8 9" key="1">
    <citation type="submission" date="2018-07" db="EMBL/GenBank/DDBJ databases">
        <title>Genome sequencing of Runella.</title>
        <authorList>
            <person name="Baek M.-G."/>
            <person name="Yi H."/>
        </authorList>
    </citation>
    <scope>NUCLEOTIDE SEQUENCE [LARGE SCALE GENOMIC DNA]</scope>
    <source>
        <strain evidence="8 9">HYN0085</strain>
    </source>
</reference>
<evidence type="ECO:0000313" key="9">
    <source>
        <dbReference type="Proteomes" id="UP000251993"/>
    </source>
</evidence>
<feature type="transmembrane region" description="Helical" evidence="5">
    <location>
        <begin position="330"/>
        <end position="348"/>
    </location>
</feature>
<evidence type="ECO:0000256" key="4">
    <source>
        <dbReference type="ARBA" id="ARBA00023136"/>
    </source>
</evidence>
<feature type="transmembrane region" description="Helical" evidence="5">
    <location>
        <begin position="116"/>
        <end position="133"/>
    </location>
</feature>
<dbReference type="PANTHER" id="PTHR22773">
    <property type="entry name" value="NADH DEHYDROGENASE"/>
    <property type="match status" value="1"/>
</dbReference>
<feature type="transmembrane region" description="Helical" evidence="5">
    <location>
        <begin position="454"/>
        <end position="474"/>
    </location>
</feature>
<evidence type="ECO:0000256" key="2">
    <source>
        <dbReference type="ARBA" id="ARBA00022692"/>
    </source>
</evidence>
<comment type="subunit">
    <text evidence="5">NDH-1 is composed of 14 different subunits. Subunits NuoA, H, J, K, L, M, N constitute the membrane sector of the complex.</text>
</comment>
<name>A0A344TSL6_9BACT</name>
<keyword evidence="2 5" id="KW-0812">Transmembrane</keyword>
<evidence type="ECO:0000313" key="8">
    <source>
        <dbReference type="EMBL" id="AXE21637.1"/>
    </source>
</evidence>
<comment type="function">
    <text evidence="5">NDH-1 shuttles electrons from NADH, via FMN and iron-sulfur (Fe-S) centers, to quinones in the respiratory chain. The immediate electron acceptor for the enzyme in this species is believed to be a menaquinone. Couples the redox reaction to proton translocation (for every two electrons transferred, four hydrogen ions are translocated across the cytoplasmic membrane), and thus conserves the redox energy in a proton gradient.</text>
</comment>
<feature type="transmembrane region" description="Helical" evidence="5">
    <location>
        <begin position="20"/>
        <end position="37"/>
    </location>
</feature>
<keyword evidence="5" id="KW-1278">Translocase</keyword>
<feature type="transmembrane region" description="Helical" evidence="5">
    <location>
        <begin position="169"/>
        <end position="191"/>
    </location>
</feature>
<dbReference type="Pfam" id="PF00361">
    <property type="entry name" value="Proton_antipo_M"/>
    <property type="match status" value="1"/>
</dbReference>
<evidence type="ECO:0000259" key="7">
    <source>
        <dbReference type="Pfam" id="PF00361"/>
    </source>
</evidence>
<feature type="transmembrane region" description="Helical" evidence="5">
    <location>
        <begin position="368"/>
        <end position="385"/>
    </location>
</feature>
<keyword evidence="5" id="KW-0813">Transport</keyword>
<dbReference type="InterPro" id="IPR003918">
    <property type="entry name" value="NADH_UbQ_OxRdtase"/>
</dbReference>
<keyword evidence="5" id="KW-0874">Quinone</keyword>
<feature type="transmembrane region" description="Helical" evidence="5">
    <location>
        <begin position="49"/>
        <end position="67"/>
    </location>
</feature>
<feature type="domain" description="NADH:quinone oxidoreductase/Mrp antiporter transmembrane" evidence="7">
    <location>
        <begin position="134"/>
        <end position="410"/>
    </location>
</feature>
<accession>A0A344TSL6</accession>
<evidence type="ECO:0000256" key="5">
    <source>
        <dbReference type="HAMAP-Rule" id="MF_00445"/>
    </source>
</evidence>
<dbReference type="AlphaFoldDB" id="A0A344TSL6"/>
<comment type="catalytic activity">
    <reaction evidence="5">
        <text>a quinone + NADH + 5 H(+)(in) = a quinol + NAD(+) + 4 H(+)(out)</text>
        <dbReference type="Rhea" id="RHEA:57888"/>
        <dbReference type="ChEBI" id="CHEBI:15378"/>
        <dbReference type="ChEBI" id="CHEBI:24646"/>
        <dbReference type="ChEBI" id="CHEBI:57540"/>
        <dbReference type="ChEBI" id="CHEBI:57945"/>
        <dbReference type="ChEBI" id="CHEBI:132124"/>
    </reaction>
</comment>
<dbReference type="InterPro" id="IPR010096">
    <property type="entry name" value="NADH-Q_OxRdtase_suN/2"/>
</dbReference>
<keyword evidence="4 5" id="KW-0472">Membrane</keyword>
<sequence>MRLQDHLYHVIQSLPGFLPETWLAGAFLFIILSEILLKYSPWQLQTTGILRSLTIGALAVALVLVCLQWNDLGGYLFHHLIYLDHKAVFFKLIILVTALLVLLHVQCMQTKLPAEFYSILLAVVLGLFLMTMATNGLSVYLSIELVSIGSYLMVTFGSGKKPAEGGIKYLLFGALSSAIMLYGLSLLYGMTGTLDFTSDVFANQLAQNPPLILLVVGFLTLSGVLFKLSLVPFHVWPPDVYEAAPTPIVSFLSTAPKAAALLLLMRLLSVFPADFQKLMAIIALVSILVGNLAALWQNDLKRLMAYSGIAQAGFIIVGLTAFNQTGFESAVFYITVYVIINIAVFLLIDLMGQDTPSPTLASITGKGAVYPLLSVCFTVLMLGLVGLPPTAGFTAKLLVFSSLWEAYQTNGDPLLVILLVVGLLNAVISLFYYFKIPFYLFFRTSASSPVSSPISYAAIILISLLTISILALFFKTDGLINWIRLL</sequence>
<feature type="transmembrane region" description="Helical" evidence="5">
    <location>
        <begin position="303"/>
        <end position="324"/>
    </location>
</feature>
<gene>
    <name evidence="5" type="primary">nuoN</name>
    <name evidence="8" type="ORF">DR864_19800</name>
</gene>
<dbReference type="OrthoDB" id="9811718at2"/>
<dbReference type="KEGG" id="run:DR864_19800"/>
<proteinExistence type="inferred from homology"/>
<dbReference type="GO" id="GO:0048038">
    <property type="term" value="F:quinone binding"/>
    <property type="evidence" value="ECO:0007669"/>
    <property type="project" value="UniProtKB-KW"/>
</dbReference>
<dbReference type="EMBL" id="CP030850">
    <property type="protein sequence ID" value="AXE21637.1"/>
    <property type="molecule type" value="Genomic_DNA"/>
</dbReference>